<feature type="region of interest" description="Disordered" evidence="1">
    <location>
        <begin position="1"/>
        <end position="51"/>
    </location>
</feature>
<evidence type="ECO:0000313" key="2">
    <source>
        <dbReference type="EMBL" id="AJE85120.1"/>
    </source>
</evidence>
<organism evidence="2 3">
    <name type="scientific">Streptomyces albus (strain ATCC 21838 / DSM 41398 / FERM P-419 / JCM 4703 / NBRC 107858)</name>
    <dbReference type="NCBI Taxonomy" id="1081613"/>
    <lineage>
        <taxon>Bacteria</taxon>
        <taxon>Bacillati</taxon>
        <taxon>Actinomycetota</taxon>
        <taxon>Actinomycetes</taxon>
        <taxon>Kitasatosporales</taxon>
        <taxon>Streptomycetaceae</taxon>
        <taxon>Streptomyces</taxon>
    </lineage>
</organism>
<name>A0A0B5F0J2_STRA4</name>
<feature type="region of interest" description="Disordered" evidence="1">
    <location>
        <begin position="66"/>
        <end position="136"/>
    </location>
</feature>
<dbReference type="Proteomes" id="UP000031523">
    <property type="component" value="Chromosome"/>
</dbReference>
<accession>A0A0B5F0J2</accession>
<keyword evidence="3" id="KW-1185">Reference proteome</keyword>
<dbReference type="KEGG" id="sals:SLNWT_4744"/>
<feature type="compositionally biased region" description="Basic residues" evidence="1">
    <location>
        <begin position="74"/>
        <end position="83"/>
    </location>
</feature>
<dbReference type="AlphaFoldDB" id="A0A0B5F0J2"/>
<gene>
    <name evidence="2" type="ORF">SLNWT_4744</name>
</gene>
<protein>
    <submittedName>
        <fullName evidence="2">Uncharacterized protein</fullName>
    </submittedName>
</protein>
<dbReference type="EMBL" id="CP010519">
    <property type="protein sequence ID" value="AJE85120.1"/>
    <property type="molecule type" value="Genomic_DNA"/>
</dbReference>
<reference evidence="2 3" key="1">
    <citation type="submission" date="2015-01" db="EMBL/GenBank/DDBJ databases">
        <title>Enhanced salinomycin production by adjusting the supply of polyketide extender units in Streptomyce albus DSM 41398.</title>
        <authorList>
            <person name="Lu C."/>
        </authorList>
    </citation>
    <scope>NUCLEOTIDE SEQUENCE [LARGE SCALE GENOMIC DNA]</scope>
    <source>
        <strain evidence="3">ATCC 21838 / DSM 41398 / FERM P-419 / JCM 4703 / NBRC 107858</strain>
    </source>
</reference>
<evidence type="ECO:0000313" key="3">
    <source>
        <dbReference type="Proteomes" id="UP000031523"/>
    </source>
</evidence>
<sequence length="136" mass="14309">MVKVAEEFGARPRSPVRAAAVSVPSPESGTDTACGCPGRTGGRREIPGGCPHRGRGGGWWRCPVLPADQDSSTGRRRSRKARALWHGSDHSATVCAPRNDVRVRRRLGGAAGGPLPEGGDSRPNRSGRRGVPPVVM</sequence>
<feature type="compositionally biased region" description="Basic and acidic residues" evidence="1">
    <location>
        <begin position="1"/>
        <end position="10"/>
    </location>
</feature>
<proteinExistence type="predicted"/>
<evidence type="ECO:0000256" key="1">
    <source>
        <dbReference type="SAM" id="MobiDB-lite"/>
    </source>
</evidence>
<feature type="compositionally biased region" description="Low complexity" evidence="1">
    <location>
        <begin position="11"/>
        <end position="26"/>
    </location>
</feature>